<evidence type="ECO:0000256" key="2">
    <source>
        <dbReference type="SAM" id="MobiDB-lite"/>
    </source>
</evidence>
<name>A0A8E0VMJ5_9TREM</name>
<dbReference type="GO" id="GO:0006325">
    <property type="term" value="P:chromatin organization"/>
    <property type="evidence" value="ECO:0007669"/>
    <property type="project" value="TreeGrafter"/>
</dbReference>
<dbReference type="GO" id="GO:0005634">
    <property type="term" value="C:nucleus"/>
    <property type="evidence" value="ECO:0007669"/>
    <property type="project" value="InterPro"/>
</dbReference>
<protein>
    <submittedName>
        <fullName evidence="3">Protein FAM50</fullName>
    </submittedName>
</protein>
<keyword evidence="4" id="KW-1185">Reference proteome</keyword>
<dbReference type="InterPro" id="IPR007005">
    <property type="entry name" value="XAP5"/>
</dbReference>
<keyword evidence="1" id="KW-0175">Coiled coil</keyword>
<dbReference type="PANTHER" id="PTHR12722">
    <property type="entry name" value="XAP-5 PROTEIN-RELATED"/>
    <property type="match status" value="1"/>
</dbReference>
<reference evidence="3" key="1">
    <citation type="submission" date="2019-05" db="EMBL/GenBank/DDBJ databases">
        <title>Annotation for the trematode Fasciolopsis buski.</title>
        <authorList>
            <person name="Choi Y.-J."/>
        </authorList>
    </citation>
    <scope>NUCLEOTIDE SEQUENCE</scope>
    <source>
        <strain evidence="3">HT</strain>
        <tissue evidence="3">Whole worm</tissue>
    </source>
</reference>
<sequence>MATFKGAAKEAQRAALLMKQREKERQELELQKRKLEAEMRVGEMSTKFAVHYDAIEQQLRTDTIGLVTLDEMKARQQAFMTQREKELALGTKRGTYNKYGVGGTEKKSKLQPVLLSFADDEAENEDGDQPVDQRLKEPPAEAENIKSTGSESDPQESEPKTDELENGQTAAPKRRRLGKNPTVDTSFLPDIDRDEEEKRLR</sequence>
<organism evidence="3 4">
    <name type="scientific">Fasciolopsis buskii</name>
    <dbReference type="NCBI Taxonomy" id="27845"/>
    <lineage>
        <taxon>Eukaryota</taxon>
        <taxon>Metazoa</taxon>
        <taxon>Spiralia</taxon>
        <taxon>Lophotrochozoa</taxon>
        <taxon>Platyhelminthes</taxon>
        <taxon>Trematoda</taxon>
        <taxon>Digenea</taxon>
        <taxon>Plagiorchiida</taxon>
        <taxon>Echinostomata</taxon>
        <taxon>Echinostomatoidea</taxon>
        <taxon>Fasciolidae</taxon>
        <taxon>Fasciolopsis</taxon>
    </lineage>
</organism>
<comment type="caution">
    <text evidence="3">The sequence shown here is derived from an EMBL/GenBank/DDBJ whole genome shotgun (WGS) entry which is preliminary data.</text>
</comment>
<dbReference type="OrthoDB" id="1562195at2759"/>
<proteinExistence type="predicted"/>
<evidence type="ECO:0000313" key="4">
    <source>
        <dbReference type="Proteomes" id="UP000728185"/>
    </source>
</evidence>
<feature type="coiled-coil region" evidence="1">
    <location>
        <begin position="11"/>
        <end position="45"/>
    </location>
</feature>
<evidence type="ECO:0000313" key="3">
    <source>
        <dbReference type="EMBL" id="KAA0197151.1"/>
    </source>
</evidence>
<feature type="region of interest" description="Disordered" evidence="2">
    <location>
        <begin position="83"/>
        <end position="201"/>
    </location>
</feature>
<accession>A0A8E0VMJ5</accession>
<dbReference type="Proteomes" id="UP000728185">
    <property type="component" value="Unassembled WGS sequence"/>
</dbReference>
<feature type="compositionally biased region" description="Acidic residues" evidence="2">
    <location>
        <begin position="118"/>
        <end position="129"/>
    </location>
</feature>
<dbReference type="AlphaFoldDB" id="A0A8E0VMJ5"/>
<dbReference type="PANTHER" id="PTHR12722:SF0">
    <property type="entry name" value="PROTEIN FAM50A"/>
    <property type="match status" value="1"/>
</dbReference>
<evidence type="ECO:0000256" key="1">
    <source>
        <dbReference type="SAM" id="Coils"/>
    </source>
</evidence>
<dbReference type="EMBL" id="LUCM01002561">
    <property type="protein sequence ID" value="KAA0197151.1"/>
    <property type="molecule type" value="Genomic_DNA"/>
</dbReference>
<gene>
    <name evidence="3" type="ORF">FBUS_05535</name>
</gene>